<reference evidence="1" key="1">
    <citation type="submission" date="2018-05" db="EMBL/GenBank/DDBJ databases">
        <authorList>
            <person name="Lanie J.A."/>
            <person name="Ng W.-L."/>
            <person name="Kazmierczak K.M."/>
            <person name="Andrzejewski T.M."/>
            <person name="Davidsen T.M."/>
            <person name="Wayne K.J."/>
            <person name="Tettelin H."/>
            <person name="Glass J.I."/>
            <person name="Rusch D."/>
            <person name="Podicherti R."/>
            <person name="Tsui H.-C.T."/>
            <person name="Winkler M.E."/>
        </authorList>
    </citation>
    <scope>NUCLEOTIDE SEQUENCE</scope>
</reference>
<dbReference type="EMBL" id="UINC01105036">
    <property type="protein sequence ID" value="SVC68659.1"/>
    <property type="molecule type" value="Genomic_DNA"/>
</dbReference>
<sequence length="40" mass="4262">VCHLFGLRIASQRGSASGKGLLVGFGDCRCHACPDWTRAD</sequence>
<dbReference type="AlphaFoldDB" id="A0A382P5H8"/>
<proteinExistence type="predicted"/>
<protein>
    <submittedName>
        <fullName evidence="1">Uncharacterized protein</fullName>
    </submittedName>
</protein>
<name>A0A382P5H8_9ZZZZ</name>
<evidence type="ECO:0000313" key="1">
    <source>
        <dbReference type="EMBL" id="SVC68659.1"/>
    </source>
</evidence>
<accession>A0A382P5H8</accession>
<feature type="non-terminal residue" evidence="1">
    <location>
        <position position="1"/>
    </location>
</feature>
<feature type="non-terminal residue" evidence="1">
    <location>
        <position position="40"/>
    </location>
</feature>
<organism evidence="1">
    <name type="scientific">marine metagenome</name>
    <dbReference type="NCBI Taxonomy" id="408172"/>
    <lineage>
        <taxon>unclassified sequences</taxon>
        <taxon>metagenomes</taxon>
        <taxon>ecological metagenomes</taxon>
    </lineage>
</organism>
<gene>
    <name evidence="1" type="ORF">METZ01_LOCUS321513</name>
</gene>